<gene>
    <name evidence="5" type="ORF">Sradi_4444400</name>
</gene>
<dbReference type="AlphaFoldDB" id="A0AAW2NUE9"/>
<accession>A0AAW2NUE9</accession>
<name>A0AAW2NUE9_SESRA</name>
<evidence type="ECO:0000256" key="1">
    <source>
        <dbReference type="ARBA" id="ARBA00022722"/>
    </source>
</evidence>
<reference evidence="5" key="1">
    <citation type="submission" date="2020-06" db="EMBL/GenBank/DDBJ databases">
        <authorList>
            <person name="Li T."/>
            <person name="Hu X."/>
            <person name="Zhang T."/>
            <person name="Song X."/>
            <person name="Zhang H."/>
            <person name="Dai N."/>
            <person name="Sheng W."/>
            <person name="Hou X."/>
            <person name="Wei L."/>
        </authorList>
    </citation>
    <scope>NUCLEOTIDE SEQUENCE</scope>
    <source>
        <strain evidence="5">G02</strain>
        <tissue evidence="5">Leaf</tissue>
    </source>
</reference>
<dbReference type="Gene3D" id="3.30.420.10">
    <property type="entry name" value="Ribonuclease H-like superfamily/Ribonuclease H"/>
    <property type="match status" value="1"/>
</dbReference>
<evidence type="ECO:0000256" key="3">
    <source>
        <dbReference type="SAM" id="MobiDB-lite"/>
    </source>
</evidence>
<dbReference type="SUPFAM" id="SSF53098">
    <property type="entry name" value="Ribonuclease H-like"/>
    <property type="match status" value="1"/>
</dbReference>
<sequence length="292" mass="33532">MESICGIHHAPITARRVEFFPPSRIILFFPQLRSLLHFKVLHFLSYTYRTSPPPPPPPPEAASSRDGVQSNTRGGDRHCRPLLALRFPQHLRRHLLWRLRPHNRHPRPRHRHHLDLRNRVHPPPPTQLPHRRPRCRVAPLLQPLHPEPGRDAAALRRPPLPHLSTHPQPLHPPSIVDFLANPRYTFVGIGIEQDLEKLEEDYELGFNTRTVDLRSLAAAEYGRRELKNAGLKQLASLVLEKEVEKPKRVTMSRWDNEWLTPTQVQYACIDAFVCFEIGRILNASSASASTSG</sequence>
<keyword evidence="2" id="KW-0378">Hydrolase</keyword>
<dbReference type="GO" id="GO:0005634">
    <property type="term" value="C:nucleus"/>
    <property type="evidence" value="ECO:0007669"/>
    <property type="project" value="TreeGrafter"/>
</dbReference>
<evidence type="ECO:0000313" key="5">
    <source>
        <dbReference type="EMBL" id="KAL0346131.1"/>
    </source>
</evidence>
<feature type="region of interest" description="Disordered" evidence="3">
    <location>
        <begin position="106"/>
        <end position="132"/>
    </location>
</feature>
<dbReference type="InterPro" id="IPR036397">
    <property type="entry name" value="RNaseH_sf"/>
</dbReference>
<dbReference type="GO" id="GO:0008408">
    <property type="term" value="F:3'-5' exonuclease activity"/>
    <property type="evidence" value="ECO:0007669"/>
    <property type="project" value="InterPro"/>
</dbReference>
<dbReference type="GO" id="GO:0003676">
    <property type="term" value="F:nucleic acid binding"/>
    <property type="evidence" value="ECO:0007669"/>
    <property type="project" value="InterPro"/>
</dbReference>
<dbReference type="Pfam" id="PF01612">
    <property type="entry name" value="DNA_pol_A_exo1"/>
    <property type="match status" value="1"/>
</dbReference>
<dbReference type="EMBL" id="JACGWJ010000019">
    <property type="protein sequence ID" value="KAL0346131.1"/>
    <property type="molecule type" value="Genomic_DNA"/>
</dbReference>
<organism evidence="5">
    <name type="scientific">Sesamum radiatum</name>
    <name type="common">Black benniseed</name>
    <dbReference type="NCBI Taxonomy" id="300843"/>
    <lineage>
        <taxon>Eukaryota</taxon>
        <taxon>Viridiplantae</taxon>
        <taxon>Streptophyta</taxon>
        <taxon>Embryophyta</taxon>
        <taxon>Tracheophyta</taxon>
        <taxon>Spermatophyta</taxon>
        <taxon>Magnoliopsida</taxon>
        <taxon>eudicotyledons</taxon>
        <taxon>Gunneridae</taxon>
        <taxon>Pentapetalae</taxon>
        <taxon>asterids</taxon>
        <taxon>lamiids</taxon>
        <taxon>Lamiales</taxon>
        <taxon>Pedaliaceae</taxon>
        <taxon>Sesamum</taxon>
    </lineage>
</organism>
<dbReference type="CDD" id="cd06141">
    <property type="entry name" value="WRN_exo"/>
    <property type="match status" value="1"/>
</dbReference>
<dbReference type="GO" id="GO:0005737">
    <property type="term" value="C:cytoplasm"/>
    <property type="evidence" value="ECO:0007669"/>
    <property type="project" value="TreeGrafter"/>
</dbReference>
<dbReference type="PANTHER" id="PTHR13620:SF105">
    <property type="entry name" value="OS01G0737700 PROTEIN"/>
    <property type="match status" value="1"/>
</dbReference>
<dbReference type="InterPro" id="IPR002562">
    <property type="entry name" value="3'-5'_exonuclease_dom"/>
</dbReference>
<feature type="domain" description="3'-5' exonuclease" evidence="4">
    <location>
        <begin position="177"/>
        <end position="282"/>
    </location>
</feature>
<dbReference type="InterPro" id="IPR051132">
    <property type="entry name" value="3-5_Exonuclease_domain"/>
</dbReference>
<feature type="compositionally biased region" description="Pro residues" evidence="3">
    <location>
        <begin position="51"/>
        <end position="60"/>
    </location>
</feature>
<evidence type="ECO:0000256" key="2">
    <source>
        <dbReference type="ARBA" id="ARBA00022801"/>
    </source>
</evidence>
<reference evidence="5" key="2">
    <citation type="journal article" date="2024" name="Plant">
        <title>Genomic evolution and insights into agronomic trait innovations of Sesamum species.</title>
        <authorList>
            <person name="Miao H."/>
            <person name="Wang L."/>
            <person name="Qu L."/>
            <person name="Liu H."/>
            <person name="Sun Y."/>
            <person name="Le M."/>
            <person name="Wang Q."/>
            <person name="Wei S."/>
            <person name="Zheng Y."/>
            <person name="Lin W."/>
            <person name="Duan Y."/>
            <person name="Cao H."/>
            <person name="Xiong S."/>
            <person name="Wang X."/>
            <person name="Wei L."/>
            <person name="Li C."/>
            <person name="Ma Q."/>
            <person name="Ju M."/>
            <person name="Zhao R."/>
            <person name="Li G."/>
            <person name="Mu C."/>
            <person name="Tian Q."/>
            <person name="Mei H."/>
            <person name="Zhang T."/>
            <person name="Gao T."/>
            <person name="Zhang H."/>
        </authorList>
    </citation>
    <scope>NUCLEOTIDE SEQUENCE</scope>
    <source>
        <strain evidence="5">G02</strain>
    </source>
</reference>
<dbReference type="GO" id="GO:0006139">
    <property type="term" value="P:nucleobase-containing compound metabolic process"/>
    <property type="evidence" value="ECO:0007669"/>
    <property type="project" value="InterPro"/>
</dbReference>
<proteinExistence type="predicted"/>
<dbReference type="PANTHER" id="PTHR13620">
    <property type="entry name" value="3-5 EXONUCLEASE"/>
    <property type="match status" value="1"/>
</dbReference>
<evidence type="ECO:0000259" key="4">
    <source>
        <dbReference type="Pfam" id="PF01612"/>
    </source>
</evidence>
<feature type="region of interest" description="Disordered" evidence="3">
    <location>
        <begin position="49"/>
        <end position="78"/>
    </location>
</feature>
<keyword evidence="1" id="KW-0540">Nuclease</keyword>
<comment type="caution">
    <text evidence="5">The sequence shown here is derived from an EMBL/GenBank/DDBJ whole genome shotgun (WGS) entry which is preliminary data.</text>
</comment>
<protein>
    <recommendedName>
        <fullName evidence="4">3'-5' exonuclease domain-containing protein</fullName>
    </recommendedName>
</protein>
<dbReference type="InterPro" id="IPR012337">
    <property type="entry name" value="RNaseH-like_sf"/>
</dbReference>